<evidence type="ECO:0000313" key="4">
    <source>
        <dbReference type="Proteomes" id="UP001373159"/>
    </source>
</evidence>
<accession>A0ABU8ZMH7</accession>
<dbReference type="InterPro" id="IPR049790">
    <property type="entry name" value="Rv3655c/TadE"/>
</dbReference>
<evidence type="ECO:0000256" key="1">
    <source>
        <dbReference type="SAM" id="Phobius"/>
    </source>
</evidence>
<name>A0ABU8ZMH7_9BIFI</name>
<sequence length="136" mass="14375">MIVLKTVKRCRKRWTSWSARADRGTVTAEFAVILPAFIVMAVLLLAMTQVARVGMGCQDAARAVAREVVLARSDADSTALARRVAGRGVQVDVEEGGGQVRVKVACPVLKGPFGILPPRVFGQAVAVLEESGEGSA</sequence>
<protein>
    <submittedName>
        <fullName evidence="3">TadE family protein</fullName>
    </submittedName>
</protein>
<dbReference type="EMBL" id="JBANBB010000001">
    <property type="protein sequence ID" value="MEK0306018.1"/>
    <property type="molecule type" value="Genomic_DNA"/>
</dbReference>
<dbReference type="InterPro" id="IPR012495">
    <property type="entry name" value="TadE-like_dom"/>
</dbReference>
<dbReference type="Proteomes" id="UP001373159">
    <property type="component" value="Unassembled WGS sequence"/>
</dbReference>
<proteinExistence type="predicted"/>
<keyword evidence="1" id="KW-0472">Membrane</keyword>
<keyword evidence="1" id="KW-0812">Transmembrane</keyword>
<feature type="transmembrane region" description="Helical" evidence="1">
    <location>
        <begin position="26"/>
        <end position="46"/>
    </location>
</feature>
<organism evidence="3 4">
    <name type="scientific">Bifidobacterium favimelis</name>
    <dbReference type="NCBI Taxonomy" id="3122979"/>
    <lineage>
        <taxon>Bacteria</taxon>
        <taxon>Bacillati</taxon>
        <taxon>Actinomycetota</taxon>
        <taxon>Actinomycetes</taxon>
        <taxon>Bifidobacteriales</taxon>
        <taxon>Bifidobacteriaceae</taxon>
        <taxon>Bifidobacterium</taxon>
    </lineage>
</organism>
<dbReference type="Pfam" id="PF07811">
    <property type="entry name" value="TadE"/>
    <property type="match status" value="1"/>
</dbReference>
<dbReference type="RefSeq" id="WP_340468559.1">
    <property type="nucleotide sequence ID" value="NZ_JBANBB010000001.1"/>
</dbReference>
<gene>
    <name evidence="3" type="ORF">V8P97_00785</name>
</gene>
<keyword evidence="4" id="KW-1185">Reference proteome</keyword>
<evidence type="ECO:0000313" key="3">
    <source>
        <dbReference type="EMBL" id="MEK0306018.1"/>
    </source>
</evidence>
<dbReference type="NCBIfam" id="NF041390">
    <property type="entry name" value="TadE_Rv3655c"/>
    <property type="match status" value="1"/>
</dbReference>
<feature type="domain" description="TadE-like" evidence="2">
    <location>
        <begin position="24"/>
        <end position="66"/>
    </location>
</feature>
<keyword evidence="1" id="KW-1133">Transmembrane helix</keyword>
<evidence type="ECO:0000259" key="2">
    <source>
        <dbReference type="Pfam" id="PF07811"/>
    </source>
</evidence>
<comment type="caution">
    <text evidence="3">The sequence shown here is derived from an EMBL/GenBank/DDBJ whole genome shotgun (WGS) entry which is preliminary data.</text>
</comment>
<reference evidence="3 4" key="1">
    <citation type="submission" date="2024-02" db="EMBL/GenBank/DDBJ databases">
        <title>Bifidobacterium honeyensis sp. nov., isolated from the comb honey.</title>
        <authorList>
            <person name="Liu W."/>
            <person name="Li Y."/>
        </authorList>
    </citation>
    <scope>NUCLEOTIDE SEQUENCE [LARGE SCALE GENOMIC DNA]</scope>
    <source>
        <strain evidence="3 4">IMAU50988</strain>
    </source>
</reference>